<reference evidence="9 12" key="2">
    <citation type="submission" date="2019-07" db="EMBL/GenBank/DDBJ databases">
        <title>Whole genome shotgun sequence of Myxococcus fulvus NBRC 100333.</title>
        <authorList>
            <person name="Hosoyama A."/>
            <person name="Uohara A."/>
            <person name="Ohji S."/>
            <person name="Ichikawa N."/>
        </authorList>
    </citation>
    <scope>NUCLEOTIDE SEQUENCE [LARGE SCALE GENOMIC DNA]</scope>
    <source>
        <strain evidence="9 12">NBRC 100333</strain>
    </source>
</reference>
<dbReference type="STRING" id="1334629.MFUL124B02_38005"/>
<comment type="similarity">
    <text evidence="2">Belongs to the peptide transporter carbon starvation (CstA) (TC 2.A.114) family.</text>
</comment>
<dbReference type="AlphaFoldDB" id="A0A511SYS4"/>
<keyword evidence="4 7" id="KW-0812">Transmembrane</keyword>
<evidence type="ECO:0000313" key="12">
    <source>
        <dbReference type="Proteomes" id="UP000321514"/>
    </source>
</evidence>
<name>A0A511SYS4_MYXFU</name>
<proteinExistence type="inferred from homology"/>
<dbReference type="Proteomes" id="UP000183760">
    <property type="component" value="Unassembled WGS sequence"/>
</dbReference>
<feature type="transmembrane region" description="Helical" evidence="7">
    <location>
        <begin position="130"/>
        <end position="153"/>
    </location>
</feature>
<dbReference type="OrthoDB" id="9761224at2"/>
<dbReference type="InterPro" id="IPR051605">
    <property type="entry name" value="CstA"/>
</dbReference>
<keyword evidence="6 7" id="KW-0472">Membrane</keyword>
<dbReference type="Proteomes" id="UP000321514">
    <property type="component" value="Unassembled WGS sequence"/>
</dbReference>
<evidence type="ECO:0000313" key="11">
    <source>
        <dbReference type="Proteomes" id="UP000183760"/>
    </source>
</evidence>
<dbReference type="GO" id="GO:0009267">
    <property type="term" value="P:cellular response to starvation"/>
    <property type="evidence" value="ECO:0007669"/>
    <property type="project" value="InterPro"/>
</dbReference>
<dbReference type="RefSeq" id="WP_074953565.1">
    <property type="nucleotide sequence ID" value="NZ_BJXR01000020.1"/>
</dbReference>
<feature type="transmembrane region" description="Helical" evidence="7">
    <location>
        <begin position="491"/>
        <end position="513"/>
    </location>
</feature>
<reference evidence="10 11" key="1">
    <citation type="submission" date="2016-10" db="EMBL/GenBank/DDBJ databases">
        <authorList>
            <person name="Varghese N."/>
            <person name="Submissions S."/>
        </authorList>
    </citation>
    <scope>NUCLEOTIDE SEQUENCE [LARGE SCALE GENOMIC DNA]</scope>
    <source>
        <strain evidence="10 11">DSM 16525</strain>
    </source>
</reference>
<comment type="caution">
    <text evidence="9">The sequence shown here is derived from an EMBL/GenBank/DDBJ whole genome shotgun (WGS) entry which is preliminary data.</text>
</comment>
<evidence type="ECO:0000256" key="6">
    <source>
        <dbReference type="ARBA" id="ARBA00023136"/>
    </source>
</evidence>
<evidence type="ECO:0000256" key="4">
    <source>
        <dbReference type="ARBA" id="ARBA00022692"/>
    </source>
</evidence>
<evidence type="ECO:0000256" key="1">
    <source>
        <dbReference type="ARBA" id="ARBA00004651"/>
    </source>
</evidence>
<dbReference type="Pfam" id="PF02554">
    <property type="entry name" value="CstA"/>
    <property type="match status" value="2"/>
</dbReference>
<dbReference type="EMBL" id="BJXR01000020">
    <property type="protein sequence ID" value="GEN07055.1"/>
    <property type="molecule type" value="Genomic_DNA"/>
</dbReference>
<accession>A0A511SYS4</accession>
<feature type="domain" description="CstA N-terminal" evidence="8">
    <location>
        <begin position="9"/>
        <end position="364"/>
    </location>
</feature>
<evidence type="ECO:0000313" key="10">
    <source>
        <dbReference type="EMBL" id="SEU00712.1"/>
    </source>
</evidence>
<evidence type="ECO:0000256" key="7">
    <source>
        <dbReference type="SAM" id="Phobius"/>
    </source>
</evidence>
<dbReference type="EMBL" id="FOIB01000004">
    <property type="protein sequence ID" value="SEU00712.1"/>
    <property type="molecule type" value="Genomic_DNA"/>
</dbReference>
<feature type="transmembrane region" description="Helical" evidence="7">
    <location>
        <begin position="199"/>
        <end position="219"/>
    </location>
</feature>
<feature type="transmembrane region" description="Helical" evidence="7">
    <location>
        <begin position="299"/>
        <end position="322"/>
    </location>
</feature>
<feature type="transmembrane region" description="Helical" evidence="7">
    <location>
        <begin position="392"/>
        <end position="412"/>
    </location>
</feature>
<gene>
    <name evidence="9" type="primary">cstA_1</name>
    <name evidence="9" type="ORF">MFU01_20920</name>
    <name evidence="10" type="ORF">SAMN05443572_104319</name>
</gene>
<feature type="transmembrane region" description="Helical" evidence="7">
    <location>
        <begin position="85"/>
        <end position="109"/>
    </location>
</feature>
<feature type="transmembrane region" description="Helical" evidence="7">
    <location>
        <begin position="261"/>
        <end position="279"/>
    </location>
</feature>
<feature type="transmembrane region" description="Helical" evidence="7">
    <location>
        <begin position="433"/>
        <end position="455"/>
    </location>
</feature>
<evidence type="ECO:0000256" key="2">
    <source>
        <dbReference type="ARBA" id="ARBA00007755"/>
    </source>
</evidence>
<dbReference type="PANTHER" id="PTHR30252:SF0">
    <property type="entry name" value="PEPTIDE TRANSPORTER CSTA"/>
    <property type="match status" value="1"/>
</dbReference>
<feature type="transmembrane region" description="Helical" evidence="7">
    <location>
        <begin position="342"/>
        <end position="362"/>
    </location>
</feature>
<dbReference type="GO" id="GO:0005886">
    <property type="term" value="C:plasma membrane"/>
    <property type="evidence" value="ECO:0007669"/>
    <property type="project" value="UniProtKB-SubCell"/>
</dbReference>
<protein>
    <submittedName>
        <fullName evidence="9 10">Carbon starvation protein</fullName>
    </submittedName>
</protein>
<feature type="transmembrane region" description="Helical" evidence="7">
    <location>
        <begin position="525"/>
        <end position="545"/>
    </location>
</feature>
<keyword evidence="5 7" id="KW-1133">Transmembrane helix</keyword>
<organism evidence="9 12">
    <name type="scientific">Myxococcus fulvus</name>
    <dbReference type="NCBI Taxonomy" id="33"/>
    <lineage>
        <taxon>Bacteria</taxon>
        <taxon>Pseudomonadati</taxon>
        <taxon>Myxococcota</taxon>
        <taxon>Myxococcia</taxon>
        <taxon>Myxococcales</taxon>
        <taxon>Cystobacterineae</taxon>
        <taxon>Myxococcaceae</taxon>
        <taxon>Myxococcus</taxon>
    </lineage>
</organism>
<feature type="domain" description="CstA N-terminal" evidence="8">
    <location>
        <begin position="371"/>
        <end position="508"/>
    </location>
</feature>
<comment type="subcellular location">
    <subcellularLocation>
        <location evidence="1">Cell membrane</location>
        <topology evidence="1">Multi-pass membrane protein</topology>
    </subcellularLocation>
</comment>
<feature type="transmembrane region" description="Helical" evidence="7">
    <location>
        <begin position="231"/>
        <end position="252"/>
    </location>
</feature>
<evidence type="ECO:0000256" key="5">
    <source>
        <dbReference type="ARBA" id="ARBA00022989"/>
    </source>
</evidence>
<dbReference type="PANTHER" id="PTHR30252">
    <property type="entry name" value="INNER MEMBRANE PEPTIDE TRANSPORTER"/>
    <property type="match status" value="1"/>
</dbReference>
<evidence type="ECO:0000259" key="8">
    <source>
        <dbReference type="Pfam" id="PF02554"/>
    </source>
</evidence>
<feature type="transmembrane region" description="Helical" evidence="7">
    <location>
        <begin position="173"/>
        <end position="192"/>
    </location>
</feature>
<dbReference type="InterPro" id="IPR003706">
    <property type="entry name" value="CstA_N"/>
</dbReference>
<evidence type="ECO:0000256" key="3">
    <source>
        <dbReference type="ARBA" id="ARBA00022475"/>
    </source>
</evidence>
<evidence type="ECO:0000313" key="9">
    <source>
        <dbReference type="EMBL" id="GEN07055.1"/>
    </source>
</evidence>
<keyword evidence="3" id="KW-1003">Cell membrane</keyword>
<sequence length="563" mass="58712">MSLPLIAGVFLVVLALGYRFYGGFIARQFRLDSGAVTPAHAKSDGVDFVPTKPFYLLGQHFSAIAAAGPIAGPILAAQQFGWLPALLWIAVGSVFIGAMHDFATLVASIRHGAVSIAEVVRSHLGPTAGLAMLAFIWVALIYVIVAFTDATAATFVSGDAELEGLTFRFNPGGAVAFASIAYLLLAVVMGLVDRWLKPPLWLQTLIFVPATLGVVYLGTRMSTLLVLDARGWSALILAYCFVASLTPVWVLLQPRGYLGGFVLYAALAVGVVGIFYGGLSGELSIQQPAFSGFNVPGPGGALFPFLFVTIACGACSGFHGLVCSGTTSKQIDKEPHCKPVGYGAMLLEGFVAVIALATVMIATKAELTGKAPGAVYGAGLGRFIVTVLGKEYLVIATTFGAMAFSTFVFDTLDVSTRLGRYILQELSGKKGKGAAMVATAVTCGVPLAFVLLAGSGAWRSFWTLFGTSNQLLASLSLLGVCVWLKSTGRPYVYALVPMMFVGAVTLTSLVLLVREALSPSSSAASRVNGVVAVVLLALALSLFAAGARALRSRRHPPAAAPAV</sequence>
<feature type="transmembrane region" description="Helical" evidence="7">
    <location>
        <begin position="461"/>
        <end position="484"/>
    </location>
</feature>
<keyword evidence="11" id="KW-1185">Reference proteome</keyword>